<sequence>MFFTKLLIPHVISNEKLHNKLTAQKHHVNTKYGLFKQSVKSSDKSEIILALVYNHLLLFYRKFITSYRLTVMITNTSENNENWNTSQYLKISNESTGIFNITPSPESKRDDSDNGDIGRMVHNWIYVFSGIFAIITNGILLVLVLKKKKILPKDKFISGYAVGSAILGIGYLYDHSRQIVPGAEWPGNMTAVNCMLASFNITLFMTGDLLVVLCIFYMSIDGILAISSAQTNLLKKQKLSNYFGYIAILLAGTDVGIAWISAAMKPRILPICYHRAMVSNFSFLFHYWSLVILGYVSTFIYTVAIIILKKKKTSSSGIREIQIRRELEVMKQVIIIIINSFALETVPVSLELLCEFSRHAPTISIYIWLFQAINLSLFAVARIVKDSQMSWKRRGDRTEILEKGTITTKAVPHSSARFGNSLQKNK</sequence>
<gene>
    <name evidence="2" type="ORF">T05_10370</name>
</gene>
<feature type="transmembrane region" description="Helical" evidence="1">
    <location>
        <begin position="284"/>
        <end position="308"/>
    </location>
</feature>
<dbReference type="Proteomes" id="UP000055048">
    <property type="component" value="Unassembled WGS sequence"/>
</dbReference>
<feature type="transmembrane region" description="Helical" evidence="1">
    <location>
        <begin position="365"/>
        <end position="384"/>
    </location>
</feature>
<keyword evidence="1" id="KW-0472">Membrane</keyword>
<comment type="caution">
    <text evidence="2">The sequence shown here is derived from an EMBL/GenBank/DDBJ whole genome shotgun (WGS) entry which is preliminary data.</text>
</comment>
<evidence type="ECO:0000313" key="3">
    <source>
        <dbReference type="Proteomes" id="UP000055048"/>
    </source>
</evidence>
<dbReference type="SUPFAM" id="SSF81321">
    <property type="entry name" value="Family A G protein-coupled receptor-like"/>
    <property type="match status" value="1"/>
</dbReference>
<feature type="transmembrane region" description="Helical" evidence="1">
    <location>
        <begin position="242"/>
        <end position="264"/>
    </location>
</feature>
<accession>A0A0V0TSL5</accession>
<protein>
    <recommendedName>
        <fullName evidence="4">G-protein coupled receptors family 1 profile domain-containing protein</fullName>
    </recommendedName>
</protein>
<dbReference type="EMBL" id="JYDJ01000156">
    <property type="protein sequence ID" value="KRX41969.1"/>
    <property type="molecule type" value="Genomic_DNA"/>
</dbReference>
<keyword evidence="1" id="KW-0812">Transmembrane</keyword>
<evidence type="ECO:0000313" key="2">
    <source>
        <dbReference type="EMBL" id="KRX41969.1"/>
    </source>
</evidence>
<dbReference type="AlphaFoldDB" id="A0A0V0TSL5"/>
<keyword evidence="1" id="KW-1133">Transmembrane helix</keyword>
<name>A0A0V0TSL5_9BILA</name>
<feature type="transmembrane region" description="Helical" evidence="1">
    <location>
        <begin position="124"/>
        <end position="145"/>
    </location>
</feature>
<evidence type="ECO:0000256" key="1">
    <source>
        <dbReference type="SAM" id="Phobius"/>
    </source>
</evidence>
<evidence type="ECO:0008006" key="4">
    <source>
        <dbReference type="Google" id="ProtNLM"/>
    </source>
</evidence>
<organism evidence="2 3">
    <name type="scientific">Trichinella murrelli</name>
    <dbReference type="NCBI Taxonomy" id="144512"/>
    <lineage>
        <taxon>Eukaryota</taxon>
        <taxon>Metazoa</taxon>
        <taxon>Ecdysozoa</taxon>
        <taxon>Nematoda</taxon>
        <taxon>Enoplea</taxon>
        <taxon>Dorylaimia</taxon>
        <taxon>Trichinellida</taxon>
        <taxon>Trichinellidae</taxon>
        <taxon>Trichinella</taxon>
    </lineage>
</organism>
<dbReference type="Gene3D" id="1.20.1070.10">
    <property type="entry name" value="Rhodopsin 7-helix transmembrane proteins"/>
    <property type="match status" value="1"/>
</dbReference>
<keyword evidence="3" id="KW-1185">Reference proteome</keyword>
<proteinExistence type="predicted"/>
<reference evidence="2 3" key="1">
    <citation type="submission" date="2015-01" db="EMBL/GenBank/DDBJ databases">
        <title>Evolution of Trichinella species and genotypes.</title>
        <authorList>
            <person name="Korhonen P.K."/>
            <person name="Edoardo P."/>
            <person name="Giuseppe L.R."/>
            <person name="Gasser R.B."/>
        </authorList>
    </citation>
    <scope>NUCLEOTIDE SEQUENCE [LARGE SCALE GENOMIC DNA]</scope>
    <source>
        <strain evidence="2">ISS417</strain>
    </source>
</reference>
<feature type="transmembrane region" description="Helical" evidence="1">
    <location>
        <begin position="209"/>
        <end position="230"/>
    </location>
</feature>
<feature type="transmembrane region" description="Helical" evidence="1">
    <location>
        <begin position="329"/>
        <end position="350"/>
    </location>
</feature>
<dbReference type="OrthoDB" id="5917637at2759"/>
<feature type="transmembrane region" description="Helical" evidence="1">
    <location>
        <begin position="157"/>
        <end position="173"/>
    </location>
</feature>